<dbReference type="InterPro" id="IPR029062">
    <property type="entry name" value="Class_I_gatase-like"/>
</dbReference>
<dbReference type="SUPFAM" id="SSF55326">
    <property type="entry name" value="PurM N-terminal domain-like"/>
    <property type="match status" value="1"/>
</dbReference>
<dbReference type="InterPro" id="IPR036921">
    <property type="entry name" value="PurM-like_N_sf"/>
</dbReference>
<accession>A0A930EEW8</accession>
<feature type="non-terminal residue" evidence="1">
    <location>
        <position position="533"/>
    </location>
</feature>
<dbReference type="Gene3D" id="3.90.650.10">
    <property type="entry name" value="PurM-like C-terminal domain"/>
    <property type="match status" value="1"/>
</dbReference>
<dbReference type="GO" id="GO:0004642">
    <property type="term" value="F:phosphoribosylformylglycinamidine synthase activity"/>
    <property type="evidence" value="ECO:0007669"/>
    <property type="project" value="TreeGrafter"/>
</dbReference>
<dbReference type="Gene3D" id="3.30.1330.10">
    <property type="entry name" value="PurM-like, N-terminal domain"/>
    <property type="match status" value="1"/>
</dbReference>
<dbReference type="PANTHER" id="PTHR10099:SF1">
    <property type="entry name" value="PHOSPHORIBOSYLFORMYLGLYCINAMIDINE SYNTHASE"/>
    <property type="match status" value="1"/>
</dbReference>
<evidence type="ECO:0000313" key="1">
    <source>
        <dbReference type="EMBL" id="MBF1352960.1"/>
    </source>
</evidence>
<dbReference type="Pfam" id="PF13507">
    <property type="entry name" value="GATase_5"/>
    <property type="match status" value="1"/>
</dbReference>
<dbReference type="GO" id="GO:0005737">
    <property type="term" value="C:cytoplasm"/>
    <property type="evidence" value="ECO:0007669"/>
    <property type="project" value="TreeGrafter"/>
</dbReference>
<dbReference type="AlphaFoldDB" id="A0A930EEW8"/>
<comment type="caution">
    <text evidence="1">The sequence shown here is derived from an EMBL/GenBank/DDBJ whole genome shotgun (WGS) entry which is preliminary data.</text>
</comment>
<dbReference type="EMBL" id="JABZQH010000352">
    <property type="protein sequence ID" value="MBF1352960.1"/>
    <property type="molecule type" value="Genomic_DNA"/>
</dbReference>
<dbReference type="InterPro" id="IPR036676">
    <property type="entry name" value="PurM-like_C_sf"/>
</dbReference>
<proteinExistence type="predicted"/>
<dbReference type="Gene3D" id="3.40.50.880">
    <property type="match status" value="1"/>
</dbReference>
<reference evidence="1" key="1">
    <citation type="submission" date="2020-04" db="EMBL/GenBank/DDBJ databases">
        <title>Deep metagenomics examines the oral microbiome during advanced dental caries in children, revealing novel taxa and co-occurrences with host molecules.</title>
        <authorList>
            <person name="Baker J.L."/>
            <person name="Morton J.T."/>
            <person name="Dinis M."/>
            <person name="Alvarez R."/>
            <person name="Tran N.C."/>
            <person name="Knight R."/>
            <person name="Edlund A."/>
        </authorList>
    </citation>
    <scope>NUCLEOTIDE SEQUENCE</scope>
    <source>
        <strain evidence="1">JCVI_24_bin.8</strain>
    </source>
</reference>
<feature type="non-terminal residue" evidence="1">
    <location>
        <position position="1"/>
    </location>
</feature>
<dbReference type="SUPFAM" id="SSF56042">
    <property type="entry name" value="PurM C-terminal domain-like"/>
    <property type="match status" value="1"/>
</dbReference>
<dbReference type="SUPFAM" id="SSF52317">
    <property type="entry name" value="Class I glutamine amidotransferase-like"/>
    <property type="match status" value="1"/>
</dbReference>
<organism evidence="1 2">
    <name type="scientific">Mogibacterium diversum</name>
    <dbReference type="NCBI Taxonomy" id="114527"/>
    <lineage>
        <taxon>Bacteria</taxon>
        <taxon>Bacillati</taxon>
        <taxon>Bacillota</taxon>
        <taxon>Clostridia</taxon>
        <taxon>Peptostreptococcales</taxon>
        <taxon>Anaerovoracaceae</taxon>
        <taxon>Mogibacterium</taxon>
    </lineage>
</organism>
<dbReference type="PANTHER" id="PTHR10099">
    <property type="entry name" value="PHOSPHORIBOSYLFORMYLGLYCINAMIDINE SYNTHASE"/>
    <property type="match status" value="1"/>
</dbReference>
<dbReference type="Proteomes" id="UP000722050">
    <property type="component" value="Unassembled WGS sequence"/>
</dbReference>
<evidence type="ECO:0000313" key="2">
    <source>
        <dbReference type="Proteomes" id="UP000722050"/>
    </source>
</evidence>
<dbReference type="SMART" id="SM01211">
    <property type="entry name" value="GATase_5"/>
    <property type="match status" value="1"/>
</dbReference>
<protein>
    <submittedName>
        <fullName evidence="1">Phosphoribosylformylglycinamidine synthase subunit PurQ</fullName>
    </submittedName>
</protein>
<name>A0A930EEW8_9FIRM</name>
<dbReference type="GO" id="GO:0006164">
    <property type="term" value="P:purine nucleotide biosynthetic process"/>
    <property type="evidence" value="ECO:0007669"/>
    <property type="project" value="TreeGrafter"/>
</dbReference>
<gene>
    <name evidence="1" type="ORF">HXM71_07620</name>
</gene>
<dbReference type="CDD" id="cd02204">
    <property type="entry name" value="PurL_repeat2"/>
    <property type="match status" value="1"/>
</dbReference>
<sequence>EKGMKELVSDLNVCSKRGLSERFDSTIGGNTVLMPFGGIKQRTPIQAMVHKIPMLEGECSTVSMMSYGFNPYILEQSPYHGAYLAIVESVAKLIATGASYDRIYLSLQEYFEKLGDNDKSWGKAFSAVLGAFRAQMELGIGAIGGKDSMSGTFEDIHVPPTLISFAVTTDELCKVVSPEFKGRGHEVVWLRPELGEDGLPKAESLIKNFKLVRTLVDNGLVAACYTPGFGGPAEAVFKMAIGNNIGFEFDEGVSMREMFGYAYGSFIIETSKNIDLTADMKLLGKTVSRESIGSKKGRVRLLALNALYEGKLEPVYSCNIKTSDESIPEMIYRTRSDEAPGSTVDKPRFLIPVFPGTNCEYDTARAVEKAGGEAEIFVVNNLTADHLKRSVKEFAAALAKANVLFIPGGFSGADEPDGSGKFITSFLRNEAISVELMKLLNERDGLVAGICNGFQALIKLGLLPYGEIGVQKENSPTLTFNNIGRHQSKLVRTKVCSTRSPWLRKASVGQILTVPISHGEGRFVANTNDIDTM</sequence>
<dbReference type="PROSITE" id="PS51273">
    <property type="entry name" value="GATASE_TYPE_1"/>
    <property type="match status" value="1"/>
</dbReference>